<evidence type="ECO:0000313" key="2">
    <source>
        <dbReference type="EMBL" id="KAA8525792.1"/>
    </source>
</evidence>
<feature type="region of interest" description="Disordered" evidence="1">
    <location>
        <begin position="1"/>
        <end position="35"/>
    </location>
</feature>
<evidence type="ECO:0000313" key="3">
    <source>
        <dbReference type="Proteomes" id="UP000325577"/>
    </source>
</evidence>
<feature type="compositionally biased region" description="Polar residues" evidence="1">
    <location>
        <begin position="159"/>
        <end position="173"/>
    </location>
</feature>
<name>A0A5J5A7E7_9ASTE</name>
<protein>
    <submittedName>
        <fullName evidence="2">Uncharacterized protein</fullName>
    </submittedName>
</protein>
<organism evidence="2 3">
    <name type="scientific">Nyssa sinensis</name>
    <dbReference type="NCBI Taxonomy" id="561372"/>
    <lineage>
        <taxon>Eukaryota</taxon>
        <taxon>Viridiplantae</taxon>
        <taxon>Streptophyta</taxon>
        <taxon>Embryophyta</taxon>
        <taxon>Tracheophyta</taxon>
        <taxon>Spermatophyta</taxon>
        <taxon>Magnoliopsida</taxon>
        <taxon>eudicotyledons</taxon>
        <taxon>Gunneridae</taxon>
        <taxon>Pentapetalae</taxon>
        <taxon>asterids</taxon>
        <taxon>Cornales</taxon>
        <taxon>Nyssaceae</taxon>
        <taxon>Nyssa</taxon>
    </lineage>
</organism>
<sequence length="312" mass="32846">MATLWPPLPSSTTVTQQIQKEPPPTAPHSCMASGPPANPIVPSFHSAQQLAVLGPPGQQASLANSMTHCFQSVQQAPPTNPTNHSLHPMQQLAACQNGDSTDTYVAPLNHLTNVQPNATDEKAKSITSSAAAHISNGPHSHPSSMPYQGAWVHAPPTSPKNQSKATTQSTDPKPTSVDRHIASLAADSHETAYVSTGNANGFQPTVGKSEGNVQPGVTLTENTLRDVGQNLDQSEVLPINSIETVFPSNCPSLDDSNITPQPTTADPNLISQDILPSSSIQIMLPESAQDLAMEVAQDLSPRPPSHNDSIAF</sequence>
<feature type="compositionally biased region" description="Polar residues" evidence="1">
    <location>
        <begin position="137"/>
        <end position="146"/>
    </location>
</feature>
<dbReference type="Proteomes" id="UP000325577">
    <property type="component" value="Linkage Group LG3"/>
</dbReference>
<reference evidence="2 3" key="1">
    <citation type="submission" date="2019-09" db="EMBL/GenBank/DDBJ databases">
        <title>A chromosome-level genome assembly of the Chinese tupelo Nyssa sinensis.</title>
        <authorList>
            <person name="Yang X."/>
            <person name="Kang M."/>
            <person name="Yang Y."/>
            <person name="Xiong H."/>
            <person name="Wang M."/>
            <person name="Zhang Z."/>
            <person name="Wang Z."/>
            <person name="Wu H."/>
            <person name="Ma T."/>
            <person name="Liu J."/>
            <person name="Xi Z."/>
        </authorList>
    </citation>
    <scope>NUCLEOTIDE SEQUENCE [LARGE SCALE GENOMIC DNA]</scope>
    <source>
        <strain evidence="2">J267</strain>
        <tissue evidence="2">Leaf</tissue>
    </source>
</reference>
<accession>A0A5J5A7E7</accession>
<keyword evidence="3" id="KW-1185">Reference proteome</keyword>
<feature type="compositionally biased region" description="Polar residues" evidence="1">
    <location>
        <begin position="10"/>
        <end position="19"/>
    </location>
</feature>
<gene>
    <name evidence="2" type="ORF">F0562_007647</name>
</gene>
<feature type="region of interest" description="Disordered" evidence="1">
    <location>
        <begin position="119"/>
        <end position="176"/>
    </location>
</feature>
<dbReference type="AlphaFoldDB" id="A0A5J5A7E7"/>
<proteinExistence type="predicted"/>
<evidence type="ECO:0000256" key="1">
    <source>
        <dbReference type="SAM" id="MobiDB-lite"/>
    </source>
</evidence>
<dbReference type="EMBL" id="CM018046">
    <property type="protein sequence ID" value="KAA8525792.1"/>
    <property type="molecule type" value="Genomic_DNA"/>
</dbReference>